<comment type="caution">
    <text evidence="1">The sequence shown here is derived from an EMBL/GenBank/DDBJ whole genome shotgun (WGS) entry which is preliminary data.</text>
</comment>
<dbReference type="EMBL" id="MU266626">
    <property type="protein sequence ID" value="KAH7919828.1"/>
    <property type="molecule type" value="Genomic_DNA"/>
</dbReference>
<evidence type="ECO:0000313" key="1">
    <source>
        <dbReference type="EMBL" id="KAH7919828.1"/>
    </source>
</evidence>
<reference evidence="1" key="1">
    <citation type="journal article" date="2021" name="New Phytol.">
        <title>Evolutionary innovations through gain and loss of genes in the ectomycorrhizal Boletales.</title>
        <authorList>
            <person name="Wu G."/>
            <person name="Miyauchi S."/>
            <person name="Morin E."/>
            <person name="Kuo A."/>
            <person name="Drula E."/>
            <person name="Varga T."/>
            <person name="Kohler A."/>
            <person name="Feng B."/>
            <person name="Cao Y."/>
            <person name="Lipzen A."/>
            <person name="Daum C."/>
            <person name="Hundley H."/>
            <person name="Pangilinan J."/>
            <person name="Johnson J."/>
            <person name="Barry K."/>
            <person name="LaButti K."/>
            <person name="Ng V."/>
            <person name="Ahrendt S."/>
            <person name="Min B."/>
            <person name="Choi I.G."/>
            <person name="Park H."/>
            <person name="Plett J.M."/>
            <person name="Magnuson J."/>
            <person name="Spatafora J.W."/>
            <person name="Nagy L.G."/>
            <person name="Henrissat B."/>
            <person name="Grigoriev I.V."/>
            <person name="Yang Z.L."/>
            <person name="Xu J."/>
            <person name="Martin F.M."/>
        </authorList>
    </citation>
    <scope>NUCLEOTIDE SEQUENCE</scope>
    <source>
        <strain evidence="1">KUC20120723A-06</strain>
    </source>
</reference>
<protein>
    <submittedName>
        <fullName evidence="1">FAD/NAD(P)-binding domain-containing protein</fullName>
    </submittedName>
</protein>
<organism evidence="1 2">
    <name type="scientific">Leucogyrophana mollusca</name>
    <dbReference type="NCBI Taxonomy" id="85980"/>
    <lineage>
        <taxon>Eukaryota</taxon>
        <taxon>Fungi</taxon>
        <taxon>Dikarya</taxon>
        <taxon>Basidiomycota</taxon>
        <taxon>Agaricomycotina</taxon>
        <taxon>Agaricomycetes</taxon>
        <taxon>Agaricomycetidae</taxon>
        <taxon>Boletales</taxon>
        <taxon>Boletales incertae sedis</taxon>
        <taxon>Leucogyrophana</taxon>
    </lineage>
</organism>
<sequence>MQVFLLSLALLAGSSLASFQHPLLTAHSDEAGSEGYEFKWPIRRVAIIGAGPSALVAYRDFVQAGFEVRLFERDDAPGGNWHYTDEAPADTPVPNVAIPLADFVPSFAPAGVDLPYSVDYEDDAEIRKDHRGPKPVWESLTSNAPSIQELPWPAGTKWELTHYQLRNYVRAFASYHNINSNDDNPAVSYNTRVELIEKRLNDQGEEQGWRLWLKKITPTGNNTSRATWWSEDFDAVTIASGRYNAAVTPSIPGLSEWVRSFSERISHSRQYRRPHVYDGKTVLIVGASVSGSEISRDINKFAKRVYQSMRASPTASASCRLLDPAAHYRVVNYLRRIPSNTTIVSEIKQFLPLDADAPFESGRVELKNGTIITGIDHIIFATGFRYSFPFLPQYYDDAAYTPHEGSSRRATPFLPTDGSHIRDLYLDLFYIRDPTLAFLGMNLGTQSFSYTDYLSLALAKVWSNTAKLPSVAGMWQMYDKVLEDRGGHGRHFQFLGPQRLTANIRFFMGWLNEAAVEYGGKQIDGLPKYTAEVNNYWLVSHYGGALEENVTTRAIEAELFSTMGPDSLSFEKMFGDKKEAAYQLMFDDNW</sequence>
<name>A0ACB8B4P5_9AGAM</name>
<accession>A0ACB8B4P5</accession>
<evidence type="ECO:0000313" key="2">
    <source>
        <dbReference type="Proteomes" id="UP000790709"/>
    </source>
</evidence>
<gene>
    <name evidence="1" type="ORF">BV22DRAFT_1022305</name>
</gene>
<proteinExistence type="predicted"/>
<dbReference type="Proteomes" id="UP000790709">
    <property type="component" value="Unassembled WGS sequence"/>
</dbReference>
<keyword evidence="2" id="KW-1185">Reference proteome</keyword>